<evidence type="ECO:0000256" key="2">
    <source>
        <dbReference type="ARBA" id="ARBA00022729"/>
    </source>
</evidence>
<dbReference type="Gene3D" id="2.30.120.10">
    <property type="match status" value="1"/>
</dbReference>
<dbReference type="InterPro" id="IPR014395">
    <property type="entry name" value="Pen/GL7ACA/AHL_acylase"/>
</dbReference>
<dbReference type="InterPro" id="IPR002692">
    <property type="entry name" value="S45"/>
</dbReference>
<keyword evidence="2 5" id="KW-0732">Signal</keyword>
<keyword evidence="4" id="KW-0865">Zymogen</keyword>
<dbReference type="RefSeq" id="WP_309483495.1">
    <property type="nucleotide sequence ID" value="NZ_CP133720.1"/>
</dbReference>
<proteinExistence type="inferred from homology"/>
<feature type="signal peptide" evidence="5">
    <location>
        <begin position="1"/>
        <end position="39"/>
    </location>
</feature>
<evidence type="ECO:0000313" key="6">
    <source>
        <dbReference type="EMBL" id="WMW82018.1"/>
    </source>
</evidence>
<keyword evidence="3 6" id="KW-0378">Hydrolase</keyword>
<sequence>MPLHITKRKASLPSVLKPALQHLLTFSALLCLPCLGVQASTSVTATSAPQRQIKVQGLQKAAEIVVDRWGVPHIFAQSEGDAFFVQGFNAARDRLFQIDLWRRRGLGQLSEVFGSAYLEQDRAARLFLYRGDMKKEWQAYGQHAEKLTKQFVAGINAYILYLKQHPEQMPLEFKALQYQPAAWQAEDVVRIRSHGLTRNLTSEVSRAKLACAGELKLDEFRQRLSPTWETKIPEGLDPCLPDDVLRQFTLATQNVSFDARTMKLSWHDPKGQSPNLLSQETSQSPLLAHEQDIMEASNNWVIGPSKSATGRAIMANDPHRAYSAPSLRYIAHLKAPGLDVIGAGEPALPGISIGHNGTIAFGLTIMSIDQEDLYVYEINPANISQYRYQGTWVDMQKQTEHFKLPNGGVMASDLFFTKHGPVIHFDTKNHKAYAVRTGWLEAGMAPYFGSVDYMRAKDFKSFKKSMLHWGAPTENQVYADTRGNIGWVPGGLTPIRPNWDGLLPVPGDGRYEWAGFMSGDKLPFSYNPEPAWFASANELNLPKDYPYRERKIGFEWPSAARYQRIADVLSQDKKISIEDSMRLQNDVLSLPAERLIKLLQNIPTESLNLYPKAQLGLTMLSHWDRYEYADSAAAALHQYWYSQALAPLYKDLMLGQHTRMVTSMPDLVRLLEVLENPEQWASAWGSDARSKRDQLLLSSLDDSYRQLEQRLGENASQWRWGDLQKTHFNHPMATLLAPSQASQFNVGPLPRGGSANSVNQSSYRPQDFVQLNGPSFRVVVDVGNWDNSRAMNAPGQSGNPNSPHYRDLAQAWAKGEYFPLLYSRKAIMEAAGEIIYLKPSK</sequence>
<dbReference type="PANTHER" id="PTHR34218:SF3">
    <property type="entry name" value="ACYL-HOMOSERINE LACTONE ACYLASE PVDQ"/>
    <property type="match status" value="1"/>
</dbReference>
<evidence type="ECO:0000256" key="1">
    <source>
        <dbReference type="ARBA" id="ARBA00006586"/>
    </source>
</evidence>
<comment type="similarity">
    <text evidence="1">Belongs to the peptidase S45 family.</text>
</comment>
<dbReference type="InterPro" id="IPR043146">
    <property type="entry name" value="Penicillin_amidase_N_B-knob"/>
</dbReference>
<dbReference type="Gene3D" id="1.10.439.10">
    <property type="entry name" value="Penicillin Amidohydrolase, domain 1"/>
    <property type="match status" value="1"/>
</dbReference>
<gene>
    <name evidence="6" type="ORF">RF679_06955</name>
</gene>
<dbReference type="InterPro" id="IPR023343">
    <property type="entry name" value="Penicillin_amidase_dom1"/>
</dbReference>
<organism evidence="6 7">
    <name type="scientific">Undibacterium cyanobacteriorum</name>
    <dbReference type="NCBI Taxonomy" id="3073561"/>
    <lineage>
        <taxon>Bacteria</taxon>
        <taxon>Pseudomonadati</taxon>
        <taxon>Pseudomonadota</taxon>
        <taxon>Betaproteobacteria</taxon>
        <taxon>Burkholderiales</taxon>
        <taxon>Oxalobacteraceae</taxon>
        <taxon>Undibacterium</taxon>
    </lineage>
</organism>
<dbReference type="CDD" id="cd03747">
    <property type="entry name" value="Ntn_PGA_like"/>
    <property type="match status" value="1"/>
</dbReference>
<reference evidence="6" key="1">
    <citation type="submission" date="2023-09" db="EMBL/GenBank/DDBJ databases">
        <title>Undibacterium sp. 20NA77.5 isolated from freshwater.</title>
        <authorList>
            <person name="Le V."/>
            <person name="Ko S.-R."/>
            <person name="Ahn C.-Y."/>
            <person name="Oh H.-M."/>
        </authorList>
    </citation>
    <scope>NUCLEOTIDE SEQUENCE</scope>
    <source>
        <strain evidence="6">20NA77.5</strain>
    </source>
</reference>
<dbReference type="Pfam" id="PF01804">
    <property type="entry name" value="Penicil_amidase"/>
    <property type="match status" value="1"/>
</dbReference>
<protein>
    <submittedName>
        <fullName evidence="6">Penicillin acylase family protein</fullName>
        <ecNumber evidence="6">3.5.1.-</ecNumber>
    </submittedName>
</protein>
<evidence type="ECO:0000313" key="7">
    <source>
        <dbReference type="Proteomes" id="UP001181355"/>
    </source>
</evidence>
<evidence type="ECO:0000256" key="4">
    <source>
        <dbReference type="ARBA" id="ARBA00023145"/>
    </source>
</evidence>
<dbReference type="PIRSF" id="PIRSF001227">
    <property type="entry name" value="Pen_acylase"/>
    <property type="match status" value="1"/>
</dbReference>
<dbReference type="Proteomes" id="UP001181355">
    <property type="component" value="Chromosome"/>
</dbReference>
<dbReference type="PANTHER" id="PTHR34218">
    <property type="entry name" value="PEPTIDASE S45 PENICILLIN AMIDASE"/>
    <property type="match status" value="1"/>
</dbReference>
<dbReference type="GO" id="GO:0016787">
    <property type="term" value="F:hydrolase activity"/>
    <property type="evidence" value="ECO:0007669"/>
    <property type="project" value="UniProtKB-KW"/>
</dbReference>
<dbReference type="InterPro" id="IPR043147">
    <property type="entry name" value="Penicillin_amidase_A-knob"/>
</dbReference>
<evidence type="ECO:0000256" key="5">
    <source>
        <dbReference type="SAM" id="SignalP"/>
    </source>
</evidence>
<evidence type="ECO:0000256" key="3">
    <source>
        <dbReference type="ARBA" id="ARBA00022801"/>
    </source>
</evidence>
<dbReference type="EMBL" id="CP133720">
    <property type="protein sequence ID" value="WMW82018.1"/>
    <property type="molecule type" value="Genomic_DNA"/>
</dbReference>
<dbReference type="Gene3D" id="1.10.1400.10">
    <property type="match status" value="1"/>
</dbReference>
<accession>A0ABY9RMB0</accession>
<name>A0ABY9RMB0_9BURK</name>
<feature type="chain" id="PRO_5046881333" evidence="5">
    <location>
        <begin position="40"/>
        <end position="841"/>
    </location>
</feature>
<dbReference type="EC" id="3.5.1.-" evidence="6"/>
<dbReference type="SUPFAM" id="SSF56235">
    <property type="entry name" value="N-terminal nucleophile aminohydrolases (Ntn hydrolases)"/>
    <property type="match status" value="1"/>
</dbReference>
<dbReference type="Gene3D" id="3.60.20.10">
    <property type="entry name" value="Glutamine Phosphoribosylpyrophosphate, subunit 1, domain 1"/>
    <property type="match status" value="1"/>
</dbReference>
<dbReference type="InterPro" id="IPR029055">
    <property type="entry name" value="Ntn_hydrolases_N"/>
</dbReference>
<keyword evidence="7" id="KW-1185">Reference proteome</keyword>